<dbReference type="EMBL" id="QLTT01000005">
    <property type="protein sequence ID" value="RAS64751.1"/>
    <property type="molecule type" value="Genomic_DNA"/>
</dbReference>
<dbReference type="NCBIfam" id="NF033542">
    <property type="entry name" value="transpos_IS110"/>
    <property type="match status" value="1"/>
</dbReference>
<evidence type="ECO:0000259" key="1">
    <source>
        <dbReference type="Pfam" id="PF01548"/>
    </source>
</evidence>
<feature type="domain" description="Transposase IS116/IS110/IS902 C-terminal" evidence="2">
    <location>
        <begin position="276"/>
        <end position="357"/>
    </location>
</feature>
<gene>
    <name evidence="3" type="ORF">C8D87_105244</name>
</gene>
<reference evidence="3 4" key="1">
    <citation type="submission" date="2018-06" db="EMBL/GenBank/DDBJ databases">
        <title>Genomic Encyclopedia of Type Strains, Phase IV (KMG-IV): sequencing the most valuable type-strain genomes for metagenomic binning, comparative biology and taxonomic classification.</title>
        <authorList>
            <person name="Goeker M."/>
        </authorList>
    </citation>
    <scope>NUCLEOTIDE SEQUENCE [LARGE SCALE GENOMIC DNA]</scope>
    <source>
        <strain evidence="3 4">DSM 45479</strain>
    </source>
</reference>
<dbReference type="PANTHER" id="PTHR33055:SF3">
    <property type="entry name" value="PUTATIVE TRANSPOSASE FOR IS117-RELATED"/>
    <property type="match status" value="1"/>
</dbReference>
<dbReference type="PANTHER" id="PTHR33055">
    <property type="entry name" value="TRANSPOSASE FOR INSERTION SEQUENCE ELEMENT IS1111A"/>
    <property type="match status" value="1"/>
</dbReference>
<dbReference type="RefSeq" id="WP_112228412.1">
    <property type="nucleotide sequence ID" value="NZ_QLTT01000005.1"/>
</dbReference>
<dbReference type="Proteomes" id="UP000248714">
    <property type="component" value="Unassembled WGS sequence"/>
</dbReference>
<dbReference type="Pfam" id="PF01548">
    <property type="entry name" value="DEDD_Tnp_IS110"/>
    <property type="match status" value="1"/>
</dbReference>
<evidence type="ECO:0000313" key="3">
    <source>
        <dbReference type="EMBL" id="RAS64751.1"/>
    </source>
</evidence>
<protein>
    <submittedName>
        <fullName evidence="3">Transposase IS116/IS110/IS902 family protein</fullName>
    </submittedName>
</protein>
<name>A0ABX9E995_9PSEU</name>
<accession>A0ABX9E995</accession>
<evidence type="ECO:0000259" key="2">
    <source>
        <dbReference type="Pfam" id="PF02371"/>
    </source>
</evidence>
<organism evidence="3 4">
    <name type="scientific">Lentzea atacamensis</name>
    <dbReference type="NCBI Taxonomy" id="531938"/>
    <lineage>
        <taxon>Bacteria</taxon>
        <taxon>Bacillati</taxon>
        <taxon>Actinomycetota</taxon>
        <taxon>Actinomycetes</taxon>
        <taxon>Pseudonocardiales</taxon>
        <taxon>Pseudonocardiaceae</taxon>
        <taxon>Lentzea</taxon>
    </lineage>
</organism>
<feature type="domain" description="Transposase IS110-like N-terminal" evidence="1">
    <location>
        <begin position="4"/>
        <end position="163"/>
    </location>
</feature>
<proteinExistence type="predicted"/>
<sequence length="410" mass="44836">MLFVGDDWAEGHHDIEIMDASGRALTKARLPEGVEGIGQLHGLIAERIGPDADPEQVLIGIETDRGPWVAALVAAGYRVFVVNPRQTYRFRERFSPSGAKSDAADAHVLADMVRTDSHQLRPVAGDSELAEAIKLLARAHQSLIWDRQRLVARLRAQLRDFYPAALAAFGEELAATEALDLLGQAPDPDKAMKLSLAKITAALRHAGRRKIDERARKIQDGLRSEQLRLPAAVQQAYATTVRSLVAMTATTAEQIDYLERELTERFHEHPDSAIYLSQPGIGVVLGSRVLGEFGDDPDRYAGPKARKNYAGTSPVTIASGCRSTVNARYVRNTRLIDALMRQAMAALAGSPGARAYYDRQRARGLPHNAALRHVSNRLVGILHGCLATHASYDEATAWGHLHRGVRGLIP</sequence>
<comment type="caution">
    <text evidence="3">The sequence shown here is derived from an EMBL/GenBank/DDBJ whole genome shotgun (WGS) entry which is preliminary data.</text>
</comment>
<dbReference type="InterPro" id="IPR002525">
    <property type="entry name" value="Transp_IS110-like_N"/>
</dbReference>
<dbReference type="Pfam" id="PF02371">
    <property type="entry name" value="Transposase_20"/>
    <property type="match status" value="1"/>
</dbReference>
<dbReference type="InterPro" id="IPR003346">
    <property type="entry name" value="Transposase_20"/>
</dbReference>
<dbReference type="InterPro" id="IPR047650">
    <property type="entry name" value="Transpos_IS110"/>
</dbReference>
<keyword evidence="4" id="KW-1185">Reference proteome</keyword>
<evidence type="ECO:0000313" key="4">
    <source>
        <dbReference type="Proteomes" id="UP000248714"/>
    </source>
</evidence>